<dbReference type="InterPro" id="IPR050808">
    <property type="entry name" value="Phage_Integrase"/>
</dbReference>
<protein>
    <submittedName>
        <fullName evidence="6">Tyrosine-type recombinase/integrase</fullName>
    </submittedName>
</protein>
<dbReference type="PANTHER" id="PTHR30629">
    <property type="entry name" value="PROPHAGE INTEGRASE"/>
    <property type="match status" value="1"/>
</dbReference>
<evidence type="ECO:0000313" key="7">
    <source>
        <dbReference type="Proteomes" id="UP000739411"/>
    </source>
</evidence>
<dbReference type="InterPro" id="IPR053876">
    <property type="entry name" value="Phage_int_M"/>
</dbReference>
<evidence type="ECO:0000256" key="3">
    <source>
        <dbReference type="ARBA" id="ARBA00023125"/>
    </source>
</evidence>
<dbReference type="Gene3D" id="1.10.443.10">
    <property type="entry name" value="Intergrase catalytic core"/>
    <property type="match status" value="1"/>
</dbReference>
<dbReference type="InterPro" id="IPR002104">
    <property type="entry name" value="Integrase_catalytic"/>
</dbReference>
<name>A0A935JXR7_9RHOO</name>
<dbReference type="SUPFAM" id="SSF56349">
    <property type="entry name" value="DNA breaking-rejoining enzymes"/>
    <property type="match status" value="1"/>
</dbReference>
<dbReference type="Proteomes" id="UP000739411">
    <property type="component" value="Unassembled WGS sequence"/>
</dbReference>
<evidence type="ECO:0000256" key="2">
    <source>
        <dbReference type="ARBA" id="ARBA00022908"/>
    </source>
</evidence>
<dbReference type="Gene3D" id="1.10.150.130">
    <property type="match status" value="1"/>
</dbReference>
<dbReference type="GO" id="GO:0006310">
    <property type="term" value="P:DNA recombination"/>
    <property type="evidence" value="ECO:0007669"/>
    <property type="project" value="UniProtKB-KW"/>
</dbReference>
<dbReference type="InterPro" id="IPR013762">
    <property type="entry name" value="Integrase-like_cat_sf"/>
</dbReference>
<evidence type="ECO:0000256" key="1">
    <source>
        <dbReference type="ARBA" id="ARBA00008857"/>
    </source>
</evidence>
<dbReference type="PROSITE" id="PS51898">
    <property type="entry name" value="TYR_RECOMBINASE"/>
    <property type="match status" value="1"/>
</dbReference>
<dbReference type="EMBL" id="JADJMS010000016">
    <property type="protein sequence ID" value="MBK7415120.1"/>
    <property type="molecule type" value="Genomic_DNA"/>
</dbReference>
<dbReference type="InterPro" id="IPR025166">
    <property type="entry name" value="Integrase_DNA_bind_dom"/>
</dbReference>
<dbReference type="InterPro" id="IPR011010">
    <property type="entry name" value="DNA_brk_join_enz"/>
</dbReference>
<comment type="similarity">
    <text evidence="1">Belongs to the 'phage' integrase family.</text>
</comment>
<dbReference type="InterPro" id="IPR010998">
    <property type="entry name" value="Integrase_recombinase_N"/>
</dbReference>
<evidence type="ECO:0000256" key="4">
    <source>
        <dbReference type="ARBA" id="ARBA00023172"/>
    </source>
</evidence>
<dbReference type="Pfam" id="PF13356">
    <property type="entry name" value="Arm-DNA-bind_3"/>
    <property type="match status" value="1"/>
</dbReference>
<dbReference type="InterPro" id="IPR038488">
    <property type="entry name" value="Integrase_DNA-bd_sf"/>
</dbReference>
<keyword evidence="3" id="KW-0238">DNA-binding</keyword>
<keyword evidence="4" id="KW-0233">DNA recombination</keyword>
<sequence>MRSLINKAKSDGRAITQADGTIPGLTITVSKTGLAAWVLRYYAQGKRKETTIGQYPTWGTADAREKAKKLRQAVDEGVDVAQEKQRKKQEAVASLTIDALAAEYFAKAEKGINLTTGMRAHTFKQRKSLHERYVSPLIGNFAAGSVTPAQIVNVVKRAEFGGKTLPDITLTHCNLLFAHAVGNAVCATNPCRDLKLSAIIGQQEPAKELISRGATELADFLRELHRMPRHYELAVRLMLLTGVRINTIAEATVSEFNPDFAVWEVPHNRRKNRRHTKGPFVIPLPAQVVDWVRELIKLADGNEYLLPVNPIRGAGMRNPLSKSVTISGWINRVRIDSGGTWRRVTPHDLRSTCKSWLSELRVDYEVRQRYLDHSLVGIDAIYDKADYREHRLAAANKWLAFLNDLEAGKASENVIKLSNIA</sequence>
<dbReference type="Pfam" id="PF22022">
    <property type="entry name" value="Phage_int_M"/>
    <property type="match status" value="1"/>
</dbReference>
<reference evidence="6 7" key="1">
    <citation type="submission" date="2020-10" db="EMBL/GenBank/DDBJ databases">
        <title>Connecting structure to function with the recovery of over 1000 high-quality activated sludge metagenome-assembled genomes encoding full-length rRNA genes using long-read sequencing.</title>
        <authorList>
            <person name="Singleton C.M."/>
            <person name="Petriglieri F."/>
            <person name="Kristensen J.M."/>
            <person name="Kirkegaard R.H."/>
            <person name="Michaelsen T.Y."/>
            <person name="Andersen M.H."/>
            <person name="Karst S.M."/>
            <person name="Dueholm M.S."/>
            <person name="Nielsen P.H."/>
            <person name="Albertsen M."/>
        </authorList>
    </citation>
    <scope>NUCLEOTIDE SEQUENCE [LARGE SCALE GENOMIC DNA]</scope>
    <source>
        <strain evidence="6">EsbW_18-Q3-R4-48_BATAC.463</strain>
    </source>
</reference>
<accession>A0A935JXR7</accession>
<evidence type="ECO:0000313" key="6">
    <source>
        <dbReference type="EMBL" id="MBK7415120.1"/>
    </source>
</evidence>
<comment type="caution">
    <text evidence="6">The sequence shown here is derived from an EMBL/GenBank/DDBJ whole genome shotgun (WGS) entry which is preliminary data.</text>
</comment>
<dbReference type="GO" id="GO:0003677">
    <property type="term" value="F:DNA binding"/>
    <property type="evidence" value="ECO:0007669"/>
    <property type="project" value="UniProtKB-KW"/>
</dbReference>
<dbReference type="PANTHER" id="PTHR30629:SF2">
    <property type="entry name" value="PROPHAGE INTEGRASE INTS-RELATED"/>
    <property type="match status" value="1"/>
</dbReference>
<feature type="domain" description="Tyr recombinase" evidence="5">
    <location>
        <begin position="208"/>
        <end position="396"/>
    </location>
</feature>
<evidence type="ECO:0000259" key="5">
    <source>
        <dbReference type="PROSITE" id="PS51898"/>
    </source>
</evidence>
<gene>
    <name evidence="6" type="ORF">IPJ38_08445</name>
</gene>
<dbReference type="Gene3D" id="3.30.160.390">
    <property type="entry name" value="Integrase, DNA-binding domain"/>
    <property type="match status" value="1"/>
</dbReference>
<dbReference type="GO" id="GO:0015074">
    <property type="term" value="P:DNA integration"/>
    <property type="evidence" value="ECO:0007669"/>
    <property type="project" value="UniProtKB-KW"/>
</dbReference>
<proteinExistence type="inferred from homology"/>
<dbReference type="AlphaFoldDB" id="A0A935JXR7"/>
<dbReference type="CDD" id="cd00801">
    <property type="entry name" value="INT_P4_C"/>
    <property type="match status" value="1"/>
</dbReference>
<dbReference type="Pfam" id="PF00589">
    <property type="entry name" value="Phage_integrase"/>
    <property type="match status" value="1"/>
</dbReference>
<organism evidence="6 7">
    <name type="scientific">Candidatus Dechloromonas phosphorivorans</name>
    <dbReference type="NCBI Taxonomy" id="2899244"/>
    <lineage>
        <taxon>Bacteria</taxon>
        <taxon>Pseudomonadati</taxon>
        <taxon>Pseudomonadota</taxon>
        <taxon>Betaproteobacteria</taxon>
        <taxon>Rhodocyclales</taxon>
        <taxon>Azonexaceae</taxon>
        <taxon>Dechloromonas</taxon>
    </lineage>
</organism>
<keyword evidence="2" id="KW-0229">DNA integration</keyword>